<keyword evidence="3" id="KW-1185">Reference proteome</keyword>
<dbReference type="EMBL" id="JBDIME010000036">
    <property type="protein sequence ID" value="MEN2792996.1"/>
    <property type="molecule type" value="Genomic_DNA"/>
</dbReference>
<evidence type="ECO:0000259" key="1">
    <source>
        <dbReference type="Pfam" id="PF01575"/>
    </source>
</evidence>
<dbReference type="CDD" id="cd03450">
    <property type="entry name" value="NodN"/>
    <property type="match status" value="1"/>
</dbReference>
<dbReference type="InterPro" id="IPR039375">
    <property type="entry name" value="NodN-like"/>
</dbReference>
<dbReference type="Gene3D" id="3.10.129.10">
    <property type="entry name" value="Hotdog Thioesterase"/>
    <property type="match status" value="1"/>
</dbReference>
<dbReference type="SUPFAM" id="SSF54637">
    <property type="entry name" value="Thioesterase/thiol ester dehydrase-isomerase"/>
    <property type="match status" value="1"/>
</dbReference>
<protein>
    <submittedName>
        <fullName evidence="2">MaoC family dehydratase</fullName>
    </submittedName>
</protein>
<sequence length="154" mass="17201">MTDLTQTTTAQESALVSDWLVVDQDMISRFGELTLDPDPMHMDPEWAKANGPYGGTIAYGFLTISLLSHLVHLVRPDTGGARTGYFLNYGFDRLRLVSPVRAGARIRGRFLPNGPKPDEKGRILNRYDCSIEIEGEDRPALVAEWLSLWVPNIV</sequence>
<evidence type="ECO:0000313" key="2">
    <source>
        <dbReference type="EMBL" id="MEN2792996.1"/>
    </source>
</evidence>
<feature type="domain" description="MaoC-like" evidence="1">
    <location>
        <begin position="9"/>
        <end position="114"/>
    </location>
</feature>
<proteinExistence type="predicted"/>
<dbReference type="Proteomes" id="UP001419910">
    <property type="component" value="Unassembled WGS sequence"/>
</dbReference>
<organism evidence="2 3">
    <name type="scientific">Sphingomonas oligophenolica</name>
    <dbReference type="NCBI Taxonomy" id="301154"/>
    <lineage>
        <taxon>Bacteria</taxon>
        <taxon>Pseudomonadati</taxon>
        <taxon>Pseudomonadota</taxon>
        <taxon>Alphaproteobacteria</taxon>
        <taxon>Sphingomonadales</taxon>
        <taxon>Sphingomonadaceae</taxon>
        <taxon>Sphingomonas</taxon>
    </lineage>
</organism>
<dbReference type="RefSeq" id="WP_343889650.1">
    <property type="nucleotide sequence ID" value="NZ_BAAAEH010000023.1"/>
</dbReference>
<comment type="caution">
    <text evidence="2">The sequence shown here is derived from an EMBL/GenBank/DDBJ whole genome shotgun (WGS) entry which is preliminary data.</text>
</comment>
<name>A0ABU9YB12_9SPHN</name>
<dbReference type="InterPro" id="IPR029069">
    <property type="entry name" value="HotDog_dom_sf"/>
</dbReference>
<dbReference type="PANTHER" id="PTHR42993:SF1">
    <property type="entry name" value="MAOC-LIKE DEHYDRATASE DOMAIN-CONTAINING PROTEIN"/>
    <property type="match status" value="1"/>
</dbReference>
<dbReference type="PANTHER" id="PTHR42993">
    <property type="entry name" value="MAOC-LIKE DEHYDRATASE DOMAIN-CONTAINING PROTEIN"/>
    <property type="match status" value="1"/>
</dbReference>
<evidence type="ECO:0000313" key="3">
    <source>
        <dbReference type="Proteomes" id="UP001419910"/>
    </source>
</evidence>
<reference evidence="2 3" key="1">
    <citation type="submission" date="2024-05" db="EMBL/GenBank/DDBJ databases">
        <authorList>
            <person name="Liu Q."/>
            <person name="Xin Y.-H."/>
        </authorList>
    </citation>
    <scope>NUCLEOTIDE SEQUENCE [LARGE SCALE GENOMIC DNA]</scope>
    <source>
        <strain evidence="2 3">CGMCC 1.10181</strain>
    </source>
</reference>
<dbReference type="Pfam" id="PF01575">
    <property type="entry name" value="MaoC_dehydratas"/>
    <property type="match status" value="1"/>
</dbReference>
<dbReference type="InterPro" id="IPR002539">
    <property type="entry name" value="MaoC-like_dom"/>
</dbReference>
<gene>
    <name evidence="2" type="ORF">ABC974_25445</name>
</gene>
<accession>A0ABU9YB12</accession>